<dbReference type="GO" id="GO:0033013">
    <property type="term" value="P:tetrapyrrole metabolic process"/>
    <property type="evidence" value="ECO:0007669"/>
    <property type="project" value="UniProtKB-ARBA"/>
</dbReference>
<comment type="subcellular location">
    <subcellularLocation>
        <location evidence="1">Membrane</location>
        <topology evidence="1">Multi-pass membrane protein</topology>
    </subcellularLocation>
</comment>
<organism evidence="7 8">
    <name type="scientific">Micromonospora eburnea</name>
    <dbReference type="NCBI Taxonomy" id="227316"/>
    <lineage>
        <taxon>Bacteria</taxon>
        <taxon>Bacillati</taxon>
        <taxon>Actinomycetota</taxon>
        <taxon>Actinomycetes</taxon>
        <taxon>Micromonosporales</taxon>
        <taxon>Micromonosporaceae</taxon>
        <taxon>Micromonospora</taxon>
    </lineage>
</organism>
<evidence type="ECO:0000256" key="4">
    <source>
        <dbReference type="ARBA" id="ARBA00022989"/>
    </source>
</evidence>
<keyword evidence="8" id="KW-1185">Reference proteome</keyword>
<accession>A0A1C6UZU1</accession>
<proteinExistence type="inferred from homology"/>
<dbReference type="RefSeq" id="WP_091120689.1">
    <property type="nucleotide sequence ID" value="NZ_FMHY01000002.1"/>
</dbReference>
<dbReference type="GO" id="GO:0016020">
    <property type="term" value="C:membrane"/>
    <property type="evidence" value="ECO:0007669"/>
    <property type="project" value="UniProtKB-SubCell"/>
</dbReference>
<feature type="transmembrane region" description="Helical" evidence="6">
    <location>
        <begin position="46"/>
        <end position="65"/>
    </location>
</feature>
<evidence type="ECO:0000313" key="8">
    <source>
        <dbReference type="Proteomes" id="UP000199696"/>
    </source>
</evidence>
<gene>
    <name evidence="7" type="ORF">GA0070604_4079</name>
</gene>
<dbReference type="EMBL" id="FMHY01000002">
    <property type="protein sequence ID" value="SCL59542.1"/>
    <property type="molecule type" value="Genomic_DNA"/>
</dbReference>
<dbReference type="Proteomes" id="UP000199696">
    <property type="component" value="Unassembled WGS sequence"/>
</dbReference>
<keyword evidence="5 6" id="KW-0472">Membrane</keyword>
<dbReference type="PANTHER" id="PTHR10057">
    <property type="entry name" value="PERIPHERAL-TYPE BENZODIAZEPINE RECEPTOR"/>
    <property type="match status" value="1"/>
</dbReference>
<dbReference type="OrthoDB" id="9795496at2"/>
<feature type="transmembrane region" description="Helical" evidence="6">
    <location>
        <begin position="135"/>
        <end position="155"/>
    </location>
</feature>
<name>A0A1C6UZU1_9ACTN</name>
<dbReference type="InterPro" id="IPR004307">
    <property type="entry name" value="TspO_MBR"/>
</dbReference>
<dbReference type="InterPro" id="IPR038330">
    <property type="entry name" value="TspO/MBR-related_sf"/>
</dbReference>
<keyword evidence="3 6" id="KW-0812">Transmembrane</keyword>
<sequence>MTTPTWIKTTAAVAATAAIGFAATDPSTPWYRGLRKPSWQPPPPAFPAVWTPLYALLAAAGTRALRRTTGKDRARFARTFGANLILNAGWPVLFFRARSPAAAFAEVVALDLTNAMLLRHAAKADRLMVAALTPYAAWTIFATALNAAIVVLNAGQGPVGHGLRRAGVHQRRT</sequence>
<comment type="similarity">
    <text evidence="2">Belongs to the TspO/BZRP family.</text>
</comment>
<evidence type="ECO:0000313" key="7">
    <source>
        <dbReference type="EMBL" id="SCL59542.1"/>
    </source>
</evidence>
<evidence type="ECO:0000256" key="5">
    <source>
        <dbReference type="ARBA" id="ARBA00023136"/>
    </source>
</evidence>
<dbReference type="AlphaFoldDB" id="A0A1C6UZU1"/>
<dbReference type="STRING" id="227316.GA0070604_4079"/>
<dbReference type="PANTHER" id="PTHR10057:SF0">
    <property type="entry name" value="TRANSLOCATOR PROTEIN"/>
    <property type="match status" value="1"/>
</dbReference>
<evidence type="ECO:0000256" key="1">
    <source>
        <dbReference type="ARBA" id="ARBA00004141"/>
    </source>
</evidence>
<keyword evidence="4 6" id="KW-1133">Transmembrane helix</keyword>
<reference evidence="8" key="1">
    <citation type="submission" date="2016-06" db="EMBL/GenBank/DDBJ databases">
        <authorList>
            <person name="Varghese N."/>
            <person name="Submissions Spin"/>
        </authorList>
    </citation>
    <scope>NUCLEOTIDE SEQUENCE [LARGE SCALE GENOMIC DNA]</scope>
    <source>
        <strain evidence="8">DSM 44814</strain>
    </source>
</reference>
<evidence type="ECO:0000256" key="6">
    <source>
        <dbReference type="SAM" id="Phobius"/>
    </source>
</evidence>
<dbReference type="FunFam" id="1.20.1260.100:FF:000001">
    <property type="entry name" value="translocator protein 2"/>
    <property type="match status" value="1"/>
</dbReference>
<dbReference type="PIRSF" id="PIRSF005859">
    <property type="entry name" value="PBR"/>
    <property type="match status" value="1"/>
</dbReference>
<dbReference type="Gene3D" id="1.20.1260.100">
    <property type="entry name" value="TspO/MBR protein"/>
    <property type="match status" value="1"/>
</dbReference>
<evidence type="ECO:0000256" key="3">
    <source>
        <dbReference type="ARBA" id="ARBA00022692"/>
    </source>
</evidence>
<dbReference type="Pfam" id="PF03073">
    <property type="entry name" value="TspO_MBR"/>
    <property type="match status" value="1"/>
</dbReference>
<dbReference type="CDD" id="cd15904">
    <property type="entry name" value="TSPO_MBR"/>
    <property type="match status" value="1"/>
</dbReference>
<protein>
    <submittedName>
        <fullName evidence="7">TspO and MBR related proteins</fullName>
    </submittedName>
</protein>
<evidence type="ECO:0000256" key="2">
    <source>
        <dbReference type="ARBA" id="ARBA00007524"/>
    </source>
</evidence>